<evidence type="ECO:0000256" key="1">
    <source>
        <dbReference type="SAM" id="MobiDB-lite"/>
    </source>
</evidence>
<proteinExistence type="predicted"/>
<sequence length="104" mass="11153">MAAVVPCLLAVVLWCVPSLSLWTRLFTESAHPVINLSGLMSVWLQTEGSFRARSERAAGAEAAEQTDGGPRRETPNHSFDSSSPTTSTSDGNPPAPVSRVYTHE</sequence>
<evidence type="ECO:0000313" key="3">
    <source>
        <dbReference type="EMBL" id="CAJ1054340.1"/>
    </source>
</evidence>
<feature type="region of interest" description="Disordered" evidence="1">
    <location>
        <begin position="54"/>
        <end position="104"/>
    </location>
</feature>
<dbReference type="AlphaFoldDB" id="A0AAV1F075"/>
<keyword evidence="4" id="KW-1185">Reference proteome</keyword>
<evidence type="ECO:0000256" key="2">
    <source>
        <dbReference type="SAM" id="SignalP"/>
    </source>
</evidence>
<reference evidence="3" key="1">
    <citation type="submission" date="2023-08" db="EMBL/GenBank/DDBJ databases">
        <authorList>
            <person name="Alioto T."/>
            <person name="Alioto T."/>
            <person name="Gomez Garrido J."/>
        </authorList>
    </citation>
    <scope>NUCLEOTIDE SEQUENCE</scope>
</reference>
<dbReference type="EMBL" id="OY660867">
    <property type="protein sequence ID" value="CAJ1054340.1"/>
    <property type="molecule type" value="Genomic_DNA"/>
</dbReference>
<feature type="chain" id="PRO_5043909036" evidence="2">
    <location>
        <begin position="23"/>
        <end position="104"/>
    </location>
</feature>
<dbReference type="Proteomes" id="UP001178508">
    <property type="component" value="Chromosome 4"/>
</dbReference>
<keyword evidence="2" id="KW-0732">Signal</keyword>
<organism evidence="3 4">
    <name type="scientific">Xyrichtys novacula</name>
    <name type="common">Pearly razorfish</name>
    <name type="synonym">Hemipteronotus novacula</name>
    <dbReference type="NCBI Taxonomy" id="13765"/>
    <lineage>
        <taxon>Eukaryota</taxon>
        <taxon>Metazoa</taxon>
        <taxon>Chordata</taxon>
        <taxon>Craniata</taxon>
        <taxon>Vertebrata</taxon>
        <taxon>Euteleostomi</taxon>
        <taxon>Actinopterygii</taxon>
        <taxon>Neopterygii</taxon>
        <taxon>Teleostei</taxon>
        <taxon>Neoteleostei</taxon>
        <taxon>Acanthomorphata</taxon>
        <taxon>Eupercaria</taxon>
        <taxon>Labriformes</taxon>
        <taxon>Labridae</taxon>
        <taxon>Xyrichtys</taxon>
    </lineage>
</organism>
<protein>
    <submittedName>
        <fullName evidence="3">Uncharacterized protein</fullName>
    </submittedName>
</protein>
<accession>A0AAV1F075</accession>
<gene>
    <name evidence="3" type="ORF">XNOV1_A007328</name>
</gene>
<feature type="signal peptide" evidence="2">
    <location>
        <begin position="1"/>
        <end position="22"/>
    </location>
</feature>
<name>A0AAV1F075_XYRNO</name>
<evidence type="ECO:0000313" key="4">
    <source>
        <dbReference type="Proteomes" id="UP001178508"/>
    </source>
</evidence>